<accession>A0A1Q2MF31</accession>
<dbReference type="STRING" id="1851148.SMSP2_01682"/>
<dbReference type="Proteomes" id="UP000188181">
    <property type="component" value="Chromosome"/>
</dbReference>
<organism evidence="1 2">
    <name type="scientific">Limihaloglobus sulfuriphilus</name>
    <dbReference type="NCBI Taxonomy" id="1851148"/>
    <lineage>
        <taxon>Bacteria</taxon>
        <taxon>Pseudomonadati</taxon>
        <taxon>Planctomycetota</taxon>
        <taxon>Phycisphaerae</taxon>
        <taxon>Sedimentisphaerales</taxon>
        <taxon>Sedimentisphaeraceae</taxon>
        <taxon>Limihaloglobus</taxon>
    </lineage>
</organism>
<dbReference type="AlphaFoldDB" id="A0A1Q2MF31"/>
<evidence type="ECO:0008006" key="3">
    <source>
        <dbReference type="Google" id="ProtNLM"/>
    </source>
</evidence>
<evidence type="ECO:0000313" key="1">
    <source>
        <dbReference type="EMBL" id="AQQ71311.1"/>
    </source>
</evidence>
<protein>
    <recommendedName>
        <fullName evidence="3">Uroporphyrinogen decarboxylase (URO-D) domain-containing protein</fullName>
    </recommendedName>
</protein>
<evidence type="ECO:0000313" key="2">
    <source>
        <dbReference type="Proteomes" id="UP000188181"/>
    </source>
</evidence>
<keyword evidence="2" id="KW-1185">Reference proteome</keyword>
<gene>
    <name evidence="1" type="ORF">SMSP2_01682</name>
</gene>
<dbReference type="EMBL" id="CP019646">
    <property type="protein sequence ID" value="AQQ71311.1"/>
    <property type="molecule type" value="Genomic_DNA"/>
</dbReference>
<reference evidence="2" key="1">
    <citation type="submission" date="2017-02" db="EMBL/GenBank/DDBJ databases">
        <title>Comparative genomics and description of representatives of a novel lineage of planctomycetes thriving in anoxic sediments.</title>
        <authorList>
            <person name="Spring S."/>
            <person name="Bunk B."/>
            <person name="Sproer C."/>
        </authorList>
    </citation>
    <scope>NUCLEOTIDE SEQUENCE [LARGE SCALE GENOMIC DNA]</scope>
    <source>
        <strain evidence="2">SM-Chi-D1</strain>
    </source>
</reference>
<sequence>MVKRGGYIPTCDHGVPDNVSYENYMYYRKRMLELDN</sequence>
<proteinExistence type="predicted"/>
<name>A0A1Q2MF31_9BACT</name>
<dbReference type="KEGG" id="pbas:SMSP2_01682"/>